<organism evidence="1 2">
    <name type="scientific">Musa balbisiana</name>
    <name type="common">Banana</name>
    <dbReference type="NCBI Taxonomy" id="52838"/>
    <lineage>
        <taxon>Eukaryota</taxon>
        <taxon>Viridiplantae</taxon>
        <taxon>Streptophyta</taxon>
        <taxon>Embryophyta</taxon>
        <taxon>Tracheophyta</taxon>
        <taxon>Spermatophyta</taxon>
        <taxon>Magnoliopsida</taxon>
        <taxon>Liliopsida</taxon>
        <taxon>Zingiberales</taxon>
        <taxon>Musaceae</taxon>
        <taxon>Musa</taxon>
    </lineage>
</organism>
<proteinExistence type="predicted"/>
<protein>
    <submittedName>
        <fullName evidence="1">Uncharacterized protein</fullName>
    </submittedName>
</protein>
<keyword evidence="2" id="KW-1185">Reference proteome</keyword>
<dbReference type="AlphaFoldDB" id="A0A4S8JGZ4"/>
<evidence type="ECO:0000313" key="2">
    <source>
        <dbReference type="Proteomes" id="UP000317650"/>
    </source>
</evidence>
<evidence type="ECO:0000313" key="1">
    <source>
        <dbReference type="EMBL" id="THU60995.1"/>
    </source>
</evidence>
<gene>
    <name evidence="1" type="ORF">C4D60_Mb07t18620</name>
</gene>
<dbReference type="Proteomes" id="UP000317650">
    <property type="component" value="Chromosome 7"/>
</dbReference>
<sequence length="110" mass="12269">MRSSILGEGTLVEKVVVAQWRKKKKKCWHQVLVCVRKSVVAGSLQSIASPIYGRGMSAGAHRQPKPLSPPTPQCHCCPQLDHQQQPLKEWKPTAAFLLLLCLFNSKQPND</sequence>
<accession>A0A4S8JGZ4</accession>
<reference evidence="1 2" key="1">
    <citation type="journal article" date="2019" name="Nat. Plants">
        <title>Genome sequencing of Musa balbisiana reveals subgenome evolution and function divergence in polyploid bananas.</title>
        <authorList>
            <person name="Yao X."/>
        </authorList>
    </citation>
    <scope>NUCLEOTIDE SEQUENCE [LARGE SCALE GENOMIC DNA]</scope>
    <source>
        <strain evidence="2">cv. DH-PKW</strain>
        <tissue evidence="1">Leaves</tissue>
    </source>
</reference>
<dbReference type="EMBL" id="PYDT01000005">
    <property type="protein sequence ID" value="THU60995.1"/>
    <property type="molecule type" value="Genomic_DNA"/>
</dbReference>
<name>A0A4S8JGZ4_MUSBA</name>
<comment type="caution">
    <text evidence="1">The sequence shown here is derived from an EMBL/GenBank/DDBJ whole genome shotgun (WGS) entry which is preliminary data.</text>
</comment>